<proteinExistence type="predicted"/>
<dbReference type="KEGG" id="tco:Theco_4092"/>
<evidence type="ECO:0000313" key="1">
    <source>
        <dbReference type="EMBL" id="AGA60091.1"/>
    </source>
</evidence>
<name>L0EJX1_THECK</name>
<protein>
    <submittedName>
        <fullName evidence="1">Uncharacterized protein</fullName>
    </submittedName>
</protein>
<dbReference type="AlphaFoldDB" id="L0EJX1"/>
<accession>L0EJX1</accession>
<reference evidence="2" key="1">
    <citation type="submission" date="2012-01" db="EMBL/GenBank/DDBJ databases">
        <title>Complete sequence of plasmid of Thermobacillus composti KWC4.</title>
        <authorList>
            <person name="Lucas S."/>
            <person name="Han J."/>
            <person name="Lapidus A."/>
            <person name="Cheng J.-F."/>
            <person name="Goodwin L."/>
            <person name="Pitluck S."/>
            <person name="Peters L."/>
            <person name="Ovchinnikova G."/>
            <person name="Teshima H."/>
            <person name="Detter J.C."/>
            <person name="Han C."/>
            <person name="Tapia R."/>
            <person name="Land M."/>
            <person name="Hauser L."/>
            <person name="Kyrpides N."/>
            <person name="Ivanova N."/>
            <person name="Pagani I."/>
            <person name="Anderson I."/>
            <person name="Woyke T."/>
        </authorList>
    </citation>
    <scope>NUCLEOTIDE SEQUENCE [LARGE SCALE GENOMIC DNA]</scope>
    <source>
        <strain evidence="2">DSM 18247 / JCM 13945 / KWC4</strain>
        <plasmid evidence="2">Plasmid pTHECO01</plasmid>
    </source>
</reference>
<organism evidence="1 2">
    <name type="scientific">Thermobacillus composti (strain DSM 18247 / JCM 13945 / KWC4)</name>
    <dbReference type="NCBI Taxonomy" id="717605"/>
    <lineage>
        <taxon>Bacteria</taxon>
        <taxon>Bacillati</taxon>
        <taxon>Bacillota</taxon>
        <taxon>Bacilli</taxon>
        <taxon>Bacillales</taxon>
        <taxon>Paenibacillaceae</taxon>
        <taxon>Thermobacillus</taxon>
    </lineage>
</organism>
<dbReference type="HOGENOM" id="CLU_2604888_0_0_9"/>
<evidence type="ECO:0000313" key="2">
    <source>
        <dbReference type="Proteomes" id="UP000010795"/>
    </source>
</evidence>
<sequence length="79" mass="9306">MLYEEIEQGKVYECVDGRFRYVQEIPPAGAYKSLAVLHYLESCPDPQLGFMAGRYTMTREEFAKQALRVRDDVRRPEMR</sequence>
<keyword evidence="1" id="KW-0614">Plasmid</keyword>
<dbReference type="EMBL" id="CP003256">
    <property type="protein sequence ID" value="AGA60091.1"/>
    <property type="molecule type" value="Genomic_DNA"/>
</dbReference>
<dbReference type="Proteomes" id="UP000010795">
    <property type="component" value="Plasmid pTHECO01"/>
</dbReference>
<gene>
    <name evidence="1" type="ordered locus">Theco_4092</name>
</gene>
<keyword evidence="2" id="KW-1185">Reference proteome</keyword>
<geneLocation type="plasmid" evidence="1 2">
    <name>pTHECO01</name>
</geneLocation>